<accession>A0A1W1VD85</accession>
<feature type="domain" description="Ferrous iron transporter FeoA-like" evidence="2">
    <location>
        <begin position="1"/>
        <end position="71"/>
    </location>
</feature>
<keyword evidence="4" id="KW-1185">Reference proteome</keyword>
<proteinExistence type="predicted"/>
<dbReference type="SMART" id="SM00899">
    <property type="entry name" value="FeoA"/>
    <property type="match status" value="1"/>
</dbReference>
<dbReference type="InterPro" id="IPR038157">
    <property type="entry name" value="FeoA_core_dom"/>
</dbReference>
<evidence type="ECO:0000313" key="4">
    <source>
        <dbReference type="Proteomes" id="UP000192731"/>
    </source>
</evidence>
<evidence type="ECO:0000259" key="2">
    <source>
        <dbReference type="SMART" id="SM00899"/>
    </source>
</evidence>
<dbReference type="Pfam" id="PF04023">
    <property type="entry name" value="FeoA"/>
    <property type="match status" value="1"/>
</dbReference>
<dbReference type="InterPro" id="IPR008988">
    <property type="entry name" value="Transcriptional_repressor_C"/>
</dbReference>
<protein>
    <submittedName>
        <fullName evidence="3">FeoA domain-containing protein</fullName>
    </submittedName>
</protein>
<evidence type="ECO:0000313" key="3">
    <source>
        <dbReference type="EMBL" id="SMB91011.1"/>
    </source>
</evidence>
<dbReference type="EMBL" id="FWWT01000017">
    <property type="protein sequence ID" value="SMB91011.1"/>
    <property type="molecule type" value="Genomic_DNA"/>
</dbReference>
<keyword evidence="1" id="KW-0408">Iron</keyword>
<organism evidence="3 4">
    <name type="scientific">Desulfonispora thiosulfatigenes DSM 11270</name>
    <dbReference type="NCBI Taxonomy" id="656914"/>
    <lineage>
        <taxon>Bacteria</taxon>
        <taxon>Bacillati</taxon>
        <taxon>Bacillota</taxon>
        <taxon>Clostridia</taxon>
        <taxon>Eubacteriales</taxon>
        <taxon>Peptococcaceae</taxon>
        <taxon>Desulfonispora</taxon>
    </lineage>
</organism>
<dbReference type="AlphaFoldDB" id="A0A1W1VD85"/>
<dbReference type="SUPFAM" id="SSF50037">
    <property type="entry name" value="C-terminal domain of transcriptional repressors"/>
    <property type="match status" value="1"/>
</dbReference>
<dbReference type="Gene3D" id="2.30.30.90">
    <property type="match status" value="1"/>
</dbReference>
<name>A0A1W1VD85_DESTI</name>
<gene>
    <name evidence="3" type="ORF">SAMN00017405_1403</name>
</gene>
<dbReference type="RefSeq" id="WP_084053200.1">
    <property type="nucleotide sequence ID" value="NZ_FWWT01000017.1"/>
</dbReference>
<dbReference type="InterPro" id="IPR007167">
    <property type="entry name" value="Fe-transptr_FeoA-like"/>
</dbReference>
<dbReference type="GO" id="GO:0046914">
    <property type="term" value="F:transition metal ion binding"/>
    <property type="evidence" value="ECO:0007669"/>
    <property type="project" value="InterPro"/>
</dbReference>
<sequence length="72" mass="7854">MVLADVKKNQSFKILSIPNDIVRAQTIRFGISIGSVVICDEIIPAGPVILRKNKQEIAVGNNLAKEILVELV</sequence>
<reference evidence="3 4" key="1">
    <citation type="submission" date="2017-04" db="EMBL/GenBank/DDBJ databases">
        <authorList>
            <person name="Afonso C.L."/>
            <person name="Miller P.J."/>
            <person name="Scott M.A."/>
            <person name="Spackman E."/>
            <person name="Goraichik I."/>
            <person name="Dimitrov K.M."/>
            <person name="Suarez D.L."/>
            <person name="Swayne D.E."/>
        </authorList>
    </citation>
    <scope>NUCLEOTIDE SEQUENCE [LARGE SCALE GENOMIC DNA]</scope>
    <source>
        <strain evidence="3 4">DSM 11270</strain>
    </source>
</reference>
<dbReference type="Proteomes" id="UP000192731">
    <property type="component" value="Unassembled WGS sequence"/>
</dbReference>
<dbReference type="OrthoDB" id="2111964at2"/>
<evidence type="ECO:0000256" key="1">
    <source>
        <dbReference type="ARBA" id="ARBA00023004"/>
    </source>
</evidence>
<dbReference type="STRING" id="656914.SAMN00017405_1403"/>